<dbReference type="EMBL" id="HBIZ01043796">
    <property type="protein sequence ID" value="CAE0775404.1"/>
    <property type="molecule type" value="Transcribed_RNA"/>
</dbReference>
<protein>
    <submittedName>
        <fullName evidence="1">Uncharacterized protein</fullName>
    </submittedName>
</protein>
<organism evidence="1">
    <name type="scientific">Chrysotila carterae</name>
    <name type="common">Marine alga</name>
    <name type="synonym">Syracosphaera carterae</name>
    <dbReference type="NCBI Taxonomy" id="13221"/>
    <lineage>
        <taxon>Eukaryota</taxon>
        <taxon>Haptista</taxon>
        <taxon>Haptophyta</taxon>
        <taxon>Prymnesiophyceae</taxon>
        <taxon>Isochrysidales</taxon>
        <taxon>Isochrysidaceae</taxon>
        <taxon>Chrysotila</taxon>
    </lineage>
</organism>
<gene>
    <name evidence="1" type="ORF">PCAR00345_LOCUS28038</name>
</gene>
<accession>A0A7S4BT02</accession>
<evidence type="ECO:0000313" key="1">
    <source>
        <dbReference type="EMBL" id="CAE0775404.1"/>
    </source>
</evidence>
<dbReference type="AlphaFoldDB" id="A0A7S4BT02"/>
<name>A0A7S4BT02_CHRCT</name>
<proteinExistence type="predicted"/>
<reference evidence="1" key="1">
    <citation type="submission" date="2021-01" db="EMBL/GenBank/DDBJ databases">
        <authorList>
            <person name="Corre E."/>
            <person name="Pelletier E."/>
            <person name="Niang G."/>
            <person name="Scheremetjew M."/>
            <person name="Finn R."/>
            <person name="Kale V."/>
            <person name="Holt S."/>
            <person name="Cochrane G."/>
            <person name="Meng A."/>
            <person name="Brown T."/>
            <person name="Cohen L."/>
        </authorList>
    </citation>
    <scope>NUCLEOTIDE SEQUENCE</scope>
    <source>
        <strain evidence="1">CCMP645</strain>
    </source>
</reference>
<sequence length="154" mass="17639">MLLESWQKLCDYEAHLVLWTFKEAGNCMQVWQQYLRLNVMKASKGLGCCLSRLSARISEGCNHGANSGRSMDLEARERLDCGDSHLCKRMETLEKDGDRLDRLPPPLGRHCLDELGALRHRLRHERCHTLEAAAVFQLFLPALEVRGKARRRPA</sequence>